<comment type="caution">
    <text evidence="4">The sequence shown here is derived from an EMBL/GenBank/DDBJ whole genome shotgun (WGS) entry which is preliminary data.</text>
</comment>
<dbReference type="GO" id="GO:0016491">
    <property type="term" value="F:oxidoreductase activity"/>
    <property type="evidence" value="ECO:0007669"/>
    <property type="project" value="UniProtKB-KW"/>
</dbReference>
<dbReference type="AlphaFoldDB" id="A0A846QZC3"/>
<dbReference type="GO" id="GO:0000166">
    <property type="term" value="F:nucleotide binding"/>
    <property type="evidence" value="ECO:0007669"/>
    <property type="project" value="InterPro"/>
</dbReference>
<dbReference type="InterPro" id="IPR032459">
    <property type="entry name" value="Oxidoreduct_C"/>
</dbReference>
<feature type="domain" description="Gfo/Idh/MocA-like oxidoreductase N-terminal" evidence="2">
    <location>
        <begin position="84"/>
        <end position="156"/>
    </location>
</feature>
<dbReference type="InterPro" id="IPR050463">
    <property type="entry name" value="Gfo/Idh/MocA_oxidrdct_glycsds"/>
</dbReference>
<evidence type="ECO:0000259" key="3">
    <source>
        <dbReference type="Pfam" id="PF16490"/>
    </source>
</evidence>
<protein>
    <submittedName>
        <fullName evidence="4">Putative dehydrogenase</fullName>
    </submittedName>
</protein>
<dbReference type="PANTHER" id="PTHR43818:SF11">
    <property type="entry name" value="BCDNA.GH03377"/>
    <property type="match status" value="1"/>
</dbReference>
<feature type="domain" description="Putative oxidoreductase C-terminal" evidence="3">
    <location>
        <begin position="175"/>
        <end position="447"/>
    </location>
</feature>
<organism evidence="4 5">
    <name type="scientific">Saonia flava</name>
    <dbReference type="NCBI Taxonomy" id="523696"/>
    <lineage>
        <taxon>Bacteria</taxon>
        <taxon>Pseudomonadati</taxon>
        <taxon>Bacteroidota</taxon>
        <taxon>Flavobacteriia</taxon>
        <taxon>Flavobacteriales</taxon>
        <taxon>Flavobacteriaceae</taxon>
        <taxon>Saonia</taxon>
    </lineage>
</organism>
<dbReference type="InterPro" id="IPR036291">
    <property type="entry name" value="NAD(P)-bd_dom_sf"/>
</dbReference>
<reference evidence="4 5" key="1">
    <citation type="submission" date="2020-03" db="EMBL/GenBank/DDBJ databases">
        <title>Genomic Encyclopedia of Type Strains, Phase IV (KMG-IV): sequencing the most valuable type-strain genomes for metagenomic binning, comparative biology and taxonomic classification.</title>
        <authorList>
            <person name="Goeker M."/>
        </authorList>
    </citation>
    <scope>NUCLEOTIDE SEQUENCE [LARGE SCALE GENOMIC DNA]</scope>
    <source>
        <strain evidence="4 5">DSM 29762</strain>
    </source>
</reference>
<proteinExistence type="predicted"/>
<keyword evidence="5" id="KW-1185">Reference proteome</keyword>
<gene>
    <name evidence="4" type="ORF">GGR42_000401</name>
</gene>
<dbReference type="PROSITE" id="PS51257">
    <property type="entry name" value="PROKAR_LIPOPROTEIN"/>
    <property type="match status" value="1"/>
</dbReference>
<evidence type="ECO:0000313" key="5">
    <source>
        <dbReference type="Proteomes" id="UP000590442"/>
    </source>
</evidence>
<dbReference type="Gene3D" id="3.40.50.720">
    <property type="entry name" value="NAD(P)-binding Rossmann-like Domain"/>
    <property type="match status" value="1"/>
</dbReference>
<dbReference type="InterPro" id="IPR000683">
    <property type="entry name" value="Gfo/Idh/MocA-like_OxRdtase_N"/>
</dbReference>
<keyword evidence="1" id="KW-0560">Oxidoreductase</keyword>
<dbReference type="RefSeq" id="WP_167960321.1">
    <property type="nucleotide sequence ID" value="NZ_JAATJJ010000001.1"/>
</dbReference>
<name>A0A846QZC3_9FLAO</name>
<evidence type="ECO:0000256" key="1">
    <source>
        <dbReference type="ARBA" id="ARBA00023002"/>
    </source>
</evidence>
<dbReference type="EMBL" id="JAATJJ010000001">
    <property type="protein sequence ID" value="NJB69939.1"/>
    <property type="molecule type" value="Genomic_DNA"/>
</dbReference>
<dbReference type="Pfam" id="PF16490">
    <property type="entry name" value="Oxidoreduct_C"/>
    <property type="match status" value="1"/>
</dbReference>
<accession>A0A846QZC3</accession>
<dbReference type="PANTHER" id="PTHR43818">
    <property type="entry name" value="BCDNA.GH03377"/>
    <property type="match status" value="1"/>
</dbReference>
<evidence type="ECO:0000313" key="4">
    <source>
        <dbReference type="EMBL" id="NJB69939.1"/>
    </source>
</evidence>
<sequence>MKKGIYVLILFVIFSCGKKQNKPTEDKIKLVTVDPGHFHAALVQKNMYDLVDSTVHIYAPDGNDVDLHLARIEAFNTRAEKPTDWNSKVYRGQDFWDKMLAEKQGNVVVLAGNNQKKTEYIHQAIDAGMHVLADKPMAIDREGYKLLLKTFKKSQEKNVLLYDIMTERYEITSILQRELTQIPEIFGEMEKGSPEHPAITKESVHHFFKYVSGNVLVRPPWFFDANQEGNGLVDVTTHLVDLVQWQCFPEQILDTLDMEVGKSSLWPTKLSSKQFDRVTNSSFPDYLNKDISNDTLSVNCNGEINFKIKDLHARVSVIWNYEAPENGGDTHFSTIRGTKANLVVRQGKDQNFKPTLYIEPVAEDFDNELLSKTFGALAIKYPGISLKESSTGWQVMVPNDYRVGHEAHFTQVTEKFIEFWRKGSMPAWERNNMMTKYYITTMASELAEK</sequence>
<dbReference type="Proteomes" id="UP000590442">
    <property type="component" value="Unassembled WGS sequence"/>
</dbReference>
<evidence type="ECO:0000259" key="2">
    <source>
        <dbReference type="Pfam" id="PF01408"/>
    </source>
</evidence>
<dbReference type="Pfam" id="PF01408">
    <property type="entry name" value="GFO_IDH_MocA"/>
    <property type="match status" value="1"/>
</dbReference>
<dbReference type="SUPFAM" id="SSF51735">
    <property type="entry name" value="NAD(P)-binding Rossmann-fold domains"/>
    <property type="match status" value="1"/>
</dbReference>